<organism evidence="1 2">
    <name type="scientific">Panagrolaimus sp. PS1159</name>
    <dbReference type="NCBI Taxonomy" id="55785"/>
    <lineage>
        <taxon>Eukaryota</taxon>
        <taxon>Metazoa</taxon>
        <taxon>Ecdysozoa</taxon>
        <taxon>Nematoda</taxon>
        <taxon>Chromadorea</taxon>
        <taxon>Rhabditida</taxon>
        <taxon>Tylenchina</taxon>
        <taxon>Panagrolaimomorpha</taxon>
        <taxon>Panagrolaimoidea</taxon>
        <taxon>Panagrolaimidae</taxon>
        <taxon>Panagrolaimus</taxon>
    </lineage>
</organism>
<evidence type="ECO:0000313" key="1">
    <source>
        <dbReference type="Proteomes" id="UP000887580"/>
    </source>
</evidence>
<name>A0AC35FYV6_9BILA</name>
<protein>
    <submittedName>
        <fullName evidence="2">Fork-head domain-containing protein</fullName>
    </submittedName>
</protein>
<sequence>MSAQDYTSAVMPSYNYQYAAYPSAASTLYGYTNYSSAAPLQQYANLSMNSSSSISPLSVPSSTPNGLSNSFKSQTSLEHSPESPIAAAGSGSSGGGRRRGGNDGEIDLTHDEMEKIRSKGSYGNAKPPYSYISLISMAIQNSGNKQMTLSEIYSFIMQFFPYYRANTQSIFRWQNSIRHSLSFNDCFVKIPRTPDKPGKGNFWTLHHLCGNMFENGCYLRRQKRFKLAEKQSNGKRKNRNNAAQNGNNHSTSVNGLETIKEEYKAEYKPEIEDIHHQTPISGTALSSPSENKLIKSESINSTDATIISQQQQQQQPSPQTLQNGLLQQTLQEQLVQQHQQHFLGTTLTSPPTSQTTSVISAPYNYYQLYSSQNPDFSNAAVAALPSFAAGNFLNQIVEKQPNALDYFNHSVYQPQTISTDQYFNTLYSSDNPTNAANL</sequence>
<dbReference type="Proteomes" id="UP000887580">
    <property type="component" value="Unplaced"/>
</dbReference>
<evidence type="ECO:0000313" key="2">
    <source>
        <dbReference type="WBParaSite" id="PS1159_v2.g21749.t2"/>
    </source>
</evidence>
<dbReference type="WBParaSite" id="PS1159_v2.g21749.t2">
    <property type="protein sequence ID" value="PS1159_v2.g21749.t2"/>
    <property type="gene ID" value="PS1159_v2.g21749"/>
</dbReference>
<accession>A0AC35FYV6</accession>
<reference evidence="2" key="1">
    <citation type="submission" date="2022-11" db="UniProtKB">
        <authorList>
            <consortium name="WormBaseParasite"/>
        </authorList>
    </citation>
    <scope>IDENTIFICATION</scope>
</reference>
<proteinExistence type="predicted"/>